<accession>A0A0F9DHK4</accession>
<dbReference type="SFLD" id="SFLDG01067">
    <property type="entry name" value="SPASM/twitch_domain_containing"/>
    <property type="match status" value="1"/>
</dbReference>
<keyword evidence="1" id="KW-0949">S-adenosyl-L-methionine</keyword>
<evidence type="ECO:0000313" key="6">
    <source>
        <dbReference type="EMBL" id="KKL53286.1"/>
    </source>
</evidence>
<proteinExistence type="predicted"/>
<dbReference type="AlphaFoldDB" id="A0A0F9DHK4"/>
<evidence type="ECO:0000256" key="3">
    <source>
        <dbReference type="ARBA" id="ARBA00023004"/>
    </source>
</evidence>
<dbReference type="Gene3D" id="3.20.20.70">
    <property type="entry name" value="Aldolase class I"/>
    <property type="match status" value="1"/>
</dbReference>
<dbReference type="SFLD" id="SFLDS00029">
    <property type="entry name" value="Radical_SAM"/>
    <property type="match status" value="1"/>
</dbReference>
<gene>
    <name evidence="6" type="ORF">LCGC14_2276970</name>
</gene>
<dbReference type="PANTHER" id="PTHR11228">
    <property type="entry name" value="RADICAL SAM DOMAIN PROTEIN"/>
    <property type="match status" value="1"/>
</dbReference>
<dbReference type="EMBL" id="LAZR01031601">
    <property type="protein sequence ID" value="KKL53286.1"/>
    <property type="molecule type" value="Genomic_DNA"/>
</dbReference>
<dbReference type="InterPro" id="IPR058240">
    <property type="entry name" value="rSAM_sf"/>
</dbReference>
<keyword evidence="2" id="KW-0479">Metal-binding</keyword>
<evidence type="ECO:0000256" key="4">
    <source>
        <dbReference type="ARBA" id="ARBA00023014"/>
    </source>
</evidence>
<dbReference type="PROSITE" id="PS51918">
    <property type="entry name" value="RADICAL_SAM"/>
    <property type="match status" value="1"/>
</dbReference>
<keyword evidence="3" id="KW-0408">Iron</keyword>
<evidence type="ECO:0000256" key="1">
    <source>
        <dbReference type="ARBA" id="ARBA00022691"/>
    </source>
</evidence>
<protein>
    <recommendedName>
        <fullName evidence="5">Radical SAM core domain-containing protein</fullName>
    </recommendedName>
</protein>
<dbReference type="CDD" id="cd01335">
    <property type="entry name" value="Radical_SAM"/>
    <property type="match status" value="1"/>
</dbReference>
<keyword evidence="4" id="KW-0411">Iron-sulfur</keyword>
<comment type="caution">
    <text evidence="6">The sequence shown here is derived from an EMBL/GenBank/DDBJ whole genome shotgun (WGS) entry which is preliminary data.</text>
</comment>
<reference evidence="6" key="1">
    <citation type="journal article" date="2015" name="Nature">
        <title>Complex archaea that bridge the gap between prokaryotes and eukaryotes.</title>
        <authorList>
            <person name="Spang A."/>
            <person name="Saw J.H."/>
            <person name="Jorgensen S.L."/>
            <person name="Zaremba-Niedzwiedzka K."/>
            <person name="Martijn J."/>
            <person name="Lind A.E."/>
            <person name="van Eijk R."/>
            <person name="Schleper C."/>
            <person name="Guy L."/>
            <person name="Ettema T.J."/>
        </authorList>
    </citation>
    <scope>NUCLEOTIDE SEQUENCE</scope>
</reference>
<evidence type="ECO:0000256" key="2">
    <source>
        <dbReference type="ARBA" id="ARBA00022723"/>
    </source>
</evidence>
<dbReference type="GO" id="GO:0051536">
    <property type="term" value="F:iron-sulfur cluster binding"/>
    <property type="evidence" value="ECO:0007669"/>
    <property type="project" value="UniProtKB-KW"/>
</dbReference>
<dbReference type="GO" id="GO:0046872">
    <property type="term" value="F:metal ion binding"/>
    <property type="evidence" value="ECO:0007669"/>
    <property type="project" value="UniProtKB-KW"/>
</dbReference>
<feature type="domain" description="Radical SAM core" evidence="5">
    <location>
        <begin position="19"/>
        <end position="255"/>
    </location>
</feature>
<dbReference type="InterPro" id="IPR013785">
    <property type="entry name" value="Aldolase_TIM"/>
</dbReference>
<dbReference type="PANTHER" id="PTHR11228:SF7">
    <property type="entry name" value="PQQA PEPTIDE CYCLASE"/>
    <property type="match status" value="1"/>
</dbReference>
<dbReference type="InterPro" id="IPR007197">
    <property type="entry name" value="rSAM"/>
</dbReference>
<dbReference type="Pfam" id="PF04055">
    <property type="entry name" value="Radical_SAM"/>
    <property type="match status" value="1"/>
</dbReference>
<sequence>MSYNALKAAWHIDRIQQLRDGKQTAPVELQFILSDLCNQDCFFCAYRSEVGLSSEQFVEWTEEGERIRNPVRLMKKEKAIEILEDAWGLGTRSIIFTGGGEPTVHPKHLDVFTYALELGFQCSLNTNGILLRTGWEDVFPRFAYVRYSIDAGCAEDYAEVRRVPPAQYRRALDNLAKMTAVCAGTDCIVGAGYVVTPNNYKALVQGVRAIRDTGAAYVRLASMQSTEQEKPYEGIMSAVRALLDEVRAEETDTFEVVDMFDTALGKQAAAPLCGMQLFVLYVGANLKVYRCCYTAYTGIGEIGDLSQQTFGEWFASEQKYKAIGEFDARSCFVCPLEHKNEIIRYMVDPAPEHVNFV</sequence>
<dbReference type="GO" id="GO:0003824">
    <property type="term" value="F:catalytic activity"/>
    <property type="evidence" value="ECO:0007669"/>
    <property type="project" value="InterPro"/>
</dbReference>
<evidence type="ECO:0000259" key="5">
    <source>
        <dbReference type="PROSITE" id="PS51918"/>
    </source>
</evidence>
<name>A0A0F9DHK4_9ZZZZ</name>
<dbReference type="SUPFAM" id="SSF102114">
    <property type="entry name" value="Radical SAM enzymes"/>
    <property type="match status" value="1"/>
</dbReference>
<organism evidence="6">
    <name type="scientific">marine sediment metagenome</name>
    <dbReference type="NCBI Taxonomy" id="412755"/>
    <lineage>
        <taxon>unclassified sequences</taxon>
        <taxon>metagenomes</taxon>
        <taxon>ecological metagenomes</taxon>
    </lineage>
</organism>
<dbReference type="InterPro" id="IPR050377">
    <property type="entry name" value="Radical_SAM_PqqE_MftC-like"/>
</dbReference>